<sequence length="386" mass="41599">MTRKSTPIGLLLSTTGSYGTVGRTALNGALLACREINEDADFGLALEPVHADPGGVLADYAAGTEAMLAQGIRHVVGCYTSSSRKEVIPLFEKRDALLWYPTHYEGFESSPNVVYTGSAPNQHISPLIDHLVACHGTRAFCIGSNYIWAWESNRVLREDLLARGGTVLGERYVAVGETDMDRVIETILSAEPDFIFNSLIGQSAYAFFRAFRQACQARGIDQVARYPVASCNLSEPDLQEIGTEAVDGHLSSSVYFASIDTPANRAFASAYAASFPGAPGPSSEAEAAYVAVRLLALALRAAGSDDVQAVQAAVARQAIDAPQGRVHIDKETFHAYLTPRIARSRKDGQFDIVVEAKSPLRPDPYLVRNLAPIAAVARRPMLRVVS</sequence>
<dbReference type="PANTHER" id="PTHR47628">
    <property type="match status" value="1"/>
</dbReference>
<comment type="caution">
    <text evidence="1">The sequence shown here is derived from an EMBL/GenBank/DDBJ whole genome shotgun (WGS) entry which is preliminary data.</text>
</comment>
<dbReference type="InterPro" id="IPR028082">
    <property type="entry name" value="Peripla_BP_I"/>
</dbReference>
<dbReference type="CDD" id="cd06357">
    <property type="entry name" value="PBP1_AmiC"/>
    <property type="match status" value="1"/>
</dbReference>
<dbReference type="Proteomes" id="UP000613160">
    <property type="component" value="Unassembled WGS sequence"/>
</dbReference>
<proteinExistence type="predicted"/>
<dbReference type="InterPro" id="IPR039570">
    <property type="entry name" value="AmiC_PBP1"/>
</dbReference>
<gene>
    <name evidence="1" type="ORF">GCM10011335_27820</name>
</gene>
<dbReference type="AlphaFoldDB" id="A0A917DBH1"/>
<accession>A0A917DBH1</accession>
<dbReference type="Gene3D" id="3.40.50.2300">
    <property type="match status" value="2"/>
</dbReference>
<keyword evidence="2" id="KW-1185">Reference proteome</keyword>
<reference evidence="1" key="2">
    <citation type="submission" date="2020-09" db="EMBL/GenBank/DDBJ databases">
        <authorList>
            <person name="Sun Q."/>
            <person name="Zhou Y."/>
        </authorList>
    </citation>
    <scope>NUCLEOTIDE SEQUENCE</scope>
    <source>
        <strain evidence="1">CGMCC 1.15493</strain>
    </source>
</reference>
<dbReference type="EMBL" id="BMJJ01000006">
    <property type="protein sequence ID" value="GGD23356.1"/>
    <property type="molecule type" value="Genomic_DNA"/>
</dbReference>
<name>A0A917DBH1_9HYPH</name>
<evidence type="ECO:0000313" key="1">
    <source>
        <dbReference type="EMBL" id="GGD23356.1"/>
    </source>
</evidence>
<dbReference type="Pfam" id="PF13433">
    <property type="entry name" value="Peripla_BP_5"/>
    <property type="match status" value="1"/>
</dbReference>
<evidence type="ECO:0008006" key="3">
    <source>
        <dbReference type="Google" id="ProtNLM"/>
    </source>
</evidence>
<evidence type="ECO:0000313" key="2">
    <source>
        <dbReference type="Proteomes" id="UP000613160"/>
    </source>
</evidence>
<dbReference type="GO" id="GO:0033218">
    <property type="term" value="F:amide binding"/>
    <property type="evidence" value="ECO:0007669"/>
    <property type="project" value="InterPro"/>
</dbReference>
<reference evidence="1" key="1">
    <citation type="journal article" date="2014" name="Int. J. Syst. Evol. Microbiol.">
        <title>Complete genome sequence of Corynebacterium casei LMG S-19264T (=DSM 44701T), isolated from a smear-ripened cheese.</title>
        <authorList>
            <consortium name="US DOE Joint Genome Institute (JGI-PGF)"/>
            <person name="Walter F."/>
            <person name="Albersmeier A."/>
            <person name="Kalinowski J."/>
            <person name="Ruckert C."/>
        </authorList>
    </citation>
    <scope>NUCLEOTIDE SEQUENCE</scope>
    <source>
        <strain evidence="1">CGMCC 1.15493</strain>
    </source>
</reference>
<dbReference type="SUPFAM" id="SSF53822">
    <property type="entry name" value="Periplasmic binding protein-like I"/>
    <property type="match status" value="1"/>
</dbReference>
<dbReference type="PANTHER" id="PTHR47628:SF1">
    <property type="entry name" value="ALIPHATIC AMIDASE EXPRESSION-REGULATING PROTEIN"/>
    <property type="match status" value="1"/>
</dbReference>
<protein>
    <recommendedName>
        <fullName evidence="3">Aliphatic amidase expression-regulating protein</fullName>
    </recommendedName>
</protein>
<dbReference type="RefSeq" id="WP_188851625.1">
    <property type="nucleotide sequence ID" value="NZ_BMJJ01000006.1"/>
</dbReference>
<organism evidence="1 2">
    <name type="scientific">Aureimonas glaciei</name>
    <dbReference type="NCBI Taxonomy" id="1776957"/>
    <lineage>
        <taxon>Bacteria</taxon>
        <taxon>Pseudomonadati</taxon>
        <taxon>Pseudomonadota</taxon>
        <taxon>Alphaproteobacteria</taxon>
        <taxon>Hyphomicrobiales</taxon>
        <taxon>Aurantimonadaceae</taxon>
        <taxon>Aureimonas</taxon>
    </lineage>
</organism>